<dbReference type="Gene3D" id="3.40.50.300">
    <property type="entry name" value="P-loop containing nucleotide triphosphate hydrolases"/>
    <property type="match status" value="1"/>
</dbReference>
<name>A0ABR2KFN9_9EUKA</name>
<dbReference type="Pfam" id="PF00071">
    <property type="entry name" value="Ras"/>
    <property type="match status" value="1"/>
</dbReference>
<gene>
    <name evidence="2" type="ORF">M9Y10_034449</name>
</gene>
<organism evidence="2 3">
    <name type="scientific">Tritrichomonas musculus</name>
    <dbReference type="NCBI Taxonomy" id="1915356"/>
    <lineage>
        <taxon>Eukaryota</taxon>
        <taxon>Metamonada</taxon>
        <taxon>Parabasalia</taxon>
        <taxon>Tritrichomonadida</taxon>
        <taxon>Tritrichomonadidae</taxon>
        <taxon>Tritrichomonas</taxon>
    </lineage>
</organism>
<dbReference type="InterPro" id="IPR005225">
    <property type="entry name" value="Small_GTP-bd"/>
</dbReference>
<dbReference type="SMART" id="SM00177">
    <property type="entry name" value="ARF"/>
    <property type="match status" value="1"/>
</dbReference>
<dbReference type="SMART" id="SM00173">
    <property type="entry name" value="RAS"/>
    <property type="match status" value="1"/>
</dbReference>
<sequence>MRQASSRKVKTEKIVMLGAASSGKTSIVTRFAHNRFSTTSESTIGAAFVSKNIIVNDREVKLEIWDTGGSERYRALAPMYYRDTNAAIIVFDLTSPPSLDDAQIWLNELRDRGPPKVLIAVAANKSDLKGQRQIQPDKIEEFTQKNNIDFIRETSAVDGSNINELFTEISQKLLTIVDADTMDDDDQNVILDAPPPEQKTKGCC</sequence>
<comment type="caution">
    <text evidence="2">The sequence shown here is derived from an EMBL/GenBank/DDBJ whole genome shotgun (WGS) entry which is preliminary data.</text>
</comment>
<dbReference type="SMART" id="SM00174">
    <property type="entry name" value="RHO"/>
    <property type="match status" value="1"/>
</dbReference>
<reference evidence="2 3" key="1">
    <citation type="submission" date="2024-04" db="EMBL/GenBank/DDBJ databases">
        <title>Tritrichomonas musculus Genome.</title>
        <authorList>
            <person name="Alves-Ferreira E."/>
            <person name="Grigg M."/>
            <person name="Lorenzi H."/>
            <person name="Galac M."/>
        </authorList>
    </citation>
    <scope>NUCLEOTIDE SEQUENCE [LARGE SCALE GENOMIC DNA]</scope>
    <source>
        <strain evidence="2 3">EAF2021</strain>
    </source>
</reference>
<dbReference type="Proteomes" id="UP001470230">
    <property type="component" value="Unassembled WGS sequence"/>
</dbReference>
<dbReference type="EMBL" id="JAPFFF010000005">
    <property type="protein sequence ID" value="KAK8889696.1"/>
    <property type="molecule type" value="Genomic_DNA"/>
</dbReference>
<dbReference type="InterPro" id="IPR027417">
    <property type="entry name" value="P-loop_NTPase"/>
</dbReference>
<keyword evidence="3" id="KW-1185">Reference proteome</keyword>
<dbReference type="InterPro" id="IPR001806">
    <property type="entry name" value="Small_GTPase"/>
</dbReference>
<accession>A0ABR2KFN9</accession>
<dbReference type="PROSITE" id="PS51421">
    <property type="entry name" value="RAS"/>
    <property type="match status" value="1"/>
</dbReference>
<evidence type="ECO:0000313" key="3">
    <source>
        <dbReference type="Proteomes" id="UP001470230"/>
    </source>
</evidence>
<evidence type="ECO:0000313" key="2">
    <source>
        <dbReference type="EMBL" id="KAK8889696.1"/>
    </source>
</evidence>
<protein>
    <submittedName>
        <fullName evidence="2">Uncharacterized protein</fullName>
    </submittedName>
</protein>
<dbReference type="SMART" id="SM00175">
    <property type="entry name" value="RAB"/>
    <property type="match status" value="1"/>
</dbReference>
<dbReference type="SMART" id="SM00176">
    <property type="entry name" value="RAN"/>
    <property type="match status" value="1"/>
</dbReference>
<evidence type="ECO:0000256" key="1">
    <source>
        <dbReference type="ARBA" id="ARBA00022741"/>
    </source>
</evidence>
<dbReference type="PRINTS" id="PR00449">
    <property type="entry name" value="RASTRNSFRMNG"/>
</dbReference>
<dbReference type="PROSITE" id="PS51419">
    <property type="entry name" value="RAB"/>
    <property type="match status" value="1"/>
</dbReference>
<dbReference type="CDD" id="cd01860">
    <property type="entry name" value="Rab5_related"/>
    <property type="match status" value="1"/>
</dbReference>
<keyword evidence="1" id="KW-0547">Nucleotide-binding</keyword>
<dbReference type="PROSITE" id="PS51417">
    <property type="entry name" value="ARF"/>
    <property type="match status" value="1"/>
</dbReference>
<dbReference type="SUPFAM" id="SSF52540">
    <property type="entry name" value="P-loop containing nucleoside triphosphate hydrolases"/>
    <property type="match status" value="1"/>
</dbReference>
<dbReference type="PANTHER" id="PTHR47978">
    <property type="match status" value="1"/>
</dbReference>
<dbReference type="NCBIfam" id="TIGR00231">
    <property type="entry name" value="small_GTP"/>
    <property type="match status" value="1"/>
</dbReference>
<proteinExistence type="predicted"/>